<evidence type="ECO:0000256" key="3">
    <source>
        <dbReference type="ARBA" id="ARBA00022723"/>
    </source>
</evidence>
<dbReference type="PROSITE" id="PS00518">
    <property type="entry name" value="ZF_RING_1"/>
    <property type="match status" value="1"/>
</dbReference>
<dbReference type="PANTHER" id="PTHR12683:SF13">
    <property type="entry name" value="CDK-ACTIVATING KINASE ASSEMBLY FACTOR MAT1"/>
    <property type="match status" value="1"/>
</dbReference>
<gene>
    <name evidence="12" type="ORF">L211DRAFT_865796</name>
</gene>
<dbReference type="STRING" id="1051890.A0A3N4M3Y9"/>
<keyword evidence="3" id="KW-0479">Metal-binding</keyword>
<dbReference type="EMBL" id="ML121531">
    <property type="protein sequence ID" value="RPB27671.1"/>
    <property type="molecule type" value="Genomic_DNA"/>
</dbReference>
<dbReference type="InterPro" id="IPR017907">
    <property type="entry name" value="Znf_RING_CS"/>
</dbReference>
<proteinExistence type="predicted"/>
<dbReference type="Pfam" id="PF06391">
    <property type="entry name" value="MAT1"/>
    <property type="match status" value="1"/>
</dbReference>
<dbReference type="OrthoDB" id="5963at2759"/>
<dbReference type="InterPro" id="IPR013083">
    <property type="entry name" value="Znf_RING/FYVE/PHD"/>
</dbReference>
<dbReference type="AlphaFoldDB" id="A0A3N4M3Y9"/>
<evidence type="ECO:0000259" key="11">
    <source>
        <dbReference type="PROSITE" id="PS50089"/>
    </source>
</evidence>
<keyword evidence="5" id="KW-0862">Zinc</keyword>
<dbReference type="PROSITE" id="PS50089">
    <property type="entry name" value="ZF_RING_2"/>
    <property type="match status" value="1"/>
</dbReference>
<protein>
    <recommendedName>
        <fullName evidence="2">RNA polymerase II transcription factor B subunit 3</fullName>
    </recommendedName>
    <alternativeName>
        <fullName evidence="8">RNA polymerase II transcription factor B 38 kDa subunit</fullName>
    </alternativeName>
    <alternativeName>
        <fullName evidence="7">RNA polymerase II transcription factor B p38 subunit</fullName>
    </alternativeName>
</protein>
<dbReference type="GO" id="GO:0061575">
    <property type="term" value="F:cyclin-dependent protein serine/threonine kinase activator activity"/>
    <property type="evidence" value="ECO:0007669"/>
    <property type="project" value="InterPro"/>
</dbReference>
<dbReference type="FunFam" id="3.30.40.10:FF:000037">
    <property type="entry name" value="Cdk-activating kinase assembly factor MAT1, centre"/>
    <property type="match status" value="1"/>
</dbReference>
<evidence type="ECO:0000256" key="10">
    <source>
        <dbReference type="SAM" id="Coils"/>
    </source>
</evidence>
<dbReference type="InterPro" id="IPR004575">
    <property type="entry name" value="MAT1/Tfb3"/>
</dbReference>
<evidence type="ECO:0000256" key="4">
    <source>
        <dbReference type="ARBA" id="ARBA00022771"/>
    </source>
</evidence>
<organism evidence="12 13">
    <name type="scientific">Terfezia boudieri ATCC MYA-4762</name>
    <dbReference type="NCBI Taxonomy" id="1051890"/>
    <lineage>
        <taxon>Eukaryota</taxon>
        <taxon>Fungi</taxon>
        <taxon>Dikarya</taxon>
        <taxon>Ascomycota</taxon>
        <taxon>Pezizomycotina</taxon>
        <taxon>Pezizomycetes</taxon>
        <taxon>Pezizales</taxon>
        <taxon>Pezizaceae</taxon>
        <taxon>Terfezia</taxon>
    </lineage>
</organism>
<evidence type="ECO:0000256" key="9">
    <source>
        <dbReference type="PROSITE-ProRule" id="PRU00175"/>
    </source>
</evidence>
<evidence type="ECO:0000256" key="8">
    <source>
        <dbReference type="ARBA" id="ARBA00033277"/>
    </source>
</evidence>
<keyword evidence="12" id="KW-0808">Transferase</keyword>
<dbReference type="GO" id="GO:0070985">
    <property type="term" value="C:transcription factor TFIIK complex"/>
    <property type="evidence" value="ECO:0007669"/>
    <property type="project" value="UniProtKB-ARBA"/>
</dbReference>
<dbReference type="InParanoid" id="A0A3N4M3Y9"/>
<feature type="coiled-coil region" evidence="10">
    <location>
        <begin position="177"/>
        <end position="251"/>
    </location>
</feature>
<sequence length="347" mass="39209">MSRARGVAQPMPVMERRERVDEDEICPVCKSSRYLNPNMKFLINECYHKMCESCVDRIFTLGPANCPVVGCPKVLRKAKFKKQTFEDIAIEREVDIRKRVHKVFNKRPSDFDTLKQYNDYLEEVESLTFNLIHGIDLAETEKKLSAYESLNKSSIAANAALAASEAAAFTHNQELERQSIIAARQAAAQEIEDEKREAKEAKKDMVRALAHAKDEDEAKRIVAESEKKIALKRSSARRKEEEAKLKAAQGMAGIKASLLAGSRRQRMDEEEDTGPFDPLGGYTDKSKYFVVDSSYDIPWLADLPNRQDILSGGYFVEEYYQRCLFEAFSGLSIIPEDAPGSDISMAD</sequence>
<dbReference type="PANTHER" id="PTHR12683">
    <property type="entry name" value="CDK-ACTIVATING KINASE ASSEMBLY FACTOR MAT1"/>
    <property type="match status" value="1"/>
</dbReference>
<keyword evidence="10" id="KW-0175">Coiled coil</keyword>
<evidence type="ECO:0000256" key="1">
    <source>
        <dbReference type="ARBA" id="ARBA00004123"/>
    </source>
</evidence>
<accession>A0A3N4M3Y9</accession>
<dbReference type="GO" id="GO:0008270">
    <property type="term" value="F:zinc ion binding"/>
    <property type="evidence" value="ECO:0007669"/>
    <property type="project" value="UniProtKB-KW"/>
</dbReference>
<dbReference type="GO" id="GO:0016301">
    <property type="term" value="F:kinase activity"/>
    <property type="evidence" value="ECO:0007669"/>
    <property type="project" value="UniProtKB-KW"/>
</dbReference>
<keyword evidence="12" id="KW-0418">Kinase</keyword>
<dbReference type="FunCoup" id="A0A3N4M3Y9">
    <property type="interactions" value="518"/>
</dbReference>
<dbReference type="GO" id="GO:0006357">
    <property type="term" value="P:regulation of transcription by RNA polymerase II"/>
    <property type="evidence" value="ECO:0007669"/>
    <property type="project" value="TreeGrafter"/>
</dbReference>
<dbReference type="NCBIfam" id="TIGR00570">
    <property type="entry name" value="cdk7"/>
    <property type="match status" value="1"/>
</dbReference>
<name>A0A3N4M3Y9_9PEZI</name>
<evidence type="ECO:0000256" key="7">
    <source>
        <dbReference type="ARBA" id="ARBA00029873"/>
    </source>
</evidence>
<evidence type="ECO:0000256" key="5">
    <source>
        <dbReference type="ARBA" id="ARBA00022833"/>
    </source>
</evidence>
<dbReference type="CDD" id="cd16573">
    <property type="entry name" value="RING-HC_TFB3-like"/>
    <property type="match status" value="1"/>
</dbReference>
<dbReference type="Pfam" id="PF17121">
    <property type="entry name" value="zf-C3HC4_5"/>
    <property type="match status" value="1"/>
</dbReference>
<keyword evidence="13" id="KW-1185">Reference proteome</keyword>
<evidence type="ECO:0000256" key="6">
    <source>
        <dbReference type="ARBA" id="ARBA00023242"/>
    </source>
</evidence>
<evidence type="ECO:0000256" key="2">
    <source>
        <dbReference type="ARBA" id="ARBA00022257"/>
    </source>
</evidence>
<reference evidence="12 13" key="1">
    <citation type="journal article" date="2018" name="Nat. Ecol. Evol.">
        <title>Pezizomycetes genomes reveal the molecular basis of ectomycorrhizal truffle lifestyle.</title>
        <authorList>
            <person name="Murat C."/>
            <person name="Payen T."/>
            <person name="Noel B."/>
            <person name="Kuo A."/>
            <person name="Morin E."/>
            <person name="Chen J."/>
            <person name="Kohler A."/>
            <person name="Krizsan K."/>
            <person name="Balestrini R."/>
            <person name="Da Silva C."/>
            <person name="Montanini B."/>
            <person name="Hainaut M."/>
            <person name="Levati E."/>
            <person name="Barry K.W."/>
            <person name="Belfiori B."/>
            <person name="Cichocki N."/>
            <person name="Clum A."/>
            <person name="Dockter R.B."/>
            <person name="Fauchery L."/>
            <person name="Guy J."/>
            <person name="Iotti M."/>
            <person name="Le Tacon F."/>
            <person name="Lindquist E.A."/>
            <person name="Lipzen A."/>
            <person name="Malagnac F."/>
            <person name="Mello A."/>
            <person name="Molinier V."/>
            <person name="Miyauchi S."/>
            <person name="Poulain J."/>
            <person name="Riccioni C."/>
            <person name="Rubini A."/>
            <person name="Sitrit Y."/>
            <person name="Splivallo R."/>
            <person name="Traeger S."/>
            <person name="Wang M."/>
            <person name="Zifcakova L."/>
            <person name="Wipf D."/>
            <person name="Zambonelli A."/>
            <person name="Paolocci F."/>
            <person name="Nowrousian M."/>
            <person name="Ottonello S."/>
            <person name="Baldrian P."/>
            <person name="Spatafora J.W."/>
            <person name="Henrissat B."/>
            <person name="Nagy L.G."/>
            <person name="Aury J.M."/>
            <person name="Wincker P."/>
            <person name="Grigoriev I.V."/>
            <person name="Bonfante P."/>
            <person name="Martin F.M."/>
        </authorList>
    </citation>
    <scope>NUCLEOTIDE SEQUENCE [LARGE SCALE GENOMIC DNA]</scope>
    <source>
        <strain evidence="12 13">ATCC MYA-4762</strain>
    </source>
</reference>
<keyword evidence="6" id="KW-0539">Nucleus</keyword>
<dbReference type="Gene3D" id="3.30.40.10">
    <property type="entry name" value="Zinc/RING finger domain, C3HC4 (zinc finger)"/>
    <property type="match status" value="1"/>
</dbReference>
<dbReference type="InterPro" id="IPR001841">
    <property type="entry name" value="Znf_RING"/>
</dbReference>
<evidence type="ECO:0000313" key="13">
    <source>
        <dbReference type="Proteomes" id="UP000267821"/>
    </source>
</evidence>
<dbReference type="SUPFAM" id="SSF57850">
    <property type="entry name" value="RING/U-box"/>
    <property type="match status" value="1"/>
</dbReference>
<dbReference type="InterPro" id="IPR015877">
    <property type="entry name" value="MAT1_centre"/>
</dbReference>
<feature type="domain" description="RING-type" evidence="11">
    <location>
        <begin position="26"/>
        <end position="68"/>
    </location>
</feature>
<dbReference type="Proteomes" id="UP000267821">
    <property type="component" value="Unassembled WGS sequence"/>
</dbReference>
<dbReference type="GO" id="GO:0006289">
    <property type="term" value="P:nucleotide-excision repair"/>
    <property type="evidence" value="ECO:0007669"/>
    <property type="project" value="InterPro"/>
</dbReference>
<comment type="subcellular location">
    <subcellularLocation>
        <location evidence="1">Nucleus</location>
    </subcellularLocation>
</comment>
<keyword evidence="4 9" id="KW-0863">Zinc-finger</keyword>
<evidence type="ECO:0000313" key="12">
    <source>
        <dbReference type="EMBL" id="RPB27671.1"/>
    </source>
</evidence>